<protein>
    <submittedName>
        <fullName evidence="3">Non-heme chloroperoxidase</fullName>
        <ecNumber evidence="3">1.11.1.10</ecNumber>
    </submittedName>
</protein>
<dbReference type="Gene3D" id="3.40.50.1820">
    <property type="entry name" value="alpha/beta hydrolase"/>
    <property type="match status" value="1"/>
</dbReference>
<keyword evidence="3" id="KW-0560">Oxidoreductase</keyword>
<dbReference type="InterPro" id="IPR029058">
    <property type="entry name" value="AB_hydrolase_fold"/>
</dbReference>
<evidence type="ECO:0000313" key="4">
    <source>
        <dbReference type="Proteomes" id="UP000028653"/>
    </source>
</evidence>
<dbReference type="EC" id="1.11.1.10" evidence="3"/>
<dbReference type="Proteomes" id="UP000028653">
    <property type="component" value="Unassembled WGS sequence"/>
</dbReference>
<evidence type="ECO:0000313" key="3">
    <source>
        <dbReference type="EMBL" id="KFC81890.1"/>
    </source>
</evidence>
<evidence type="ECO:0000259" key="2">
    <source>
        <dbReference type="Pfam" id="PF00561"/>
    </source>
</evidence>
<dbReference type="PANTHER" id="PTHR43798:SF31">
    <property type="entry name" value="AB HYDROLASE SUPERFAMILY PROTEIN YCLE"/>
    <property type="match status" value="1"/>
</dbReference>
<keyword evidence="4" id="KW-1185">Reference proteome</keyword>
<organism evidence="3 4">
    <name type="scientific">Buttiauxella agrestis ATCC 33320</name>
    <dbReference type="NCBI Taxonomy" id="1006004"/>
    <lineage>
        <taxon>Bacteria</taxon>
        <taxon>Pseudomonadati</taxon>
        <taxon>Pseudomonadota</taxon>
        <taxon>Gammaproteobacteria</taxon>
        <taxon>Enterobacterales</taxon>
        <taxon>Enterobacteriaceae</taxon>
        <taxon>Buttiauxella</taxon>
    </lineage>
</organism>
<dbReference type="InterPro" id="IPR000073">
    <property type="entry name" value="AB_hydrolase_1"/>
</dbReference>
<evidence type="ECO:0000256" key="1">
    <source>
        <dbReference type="ARBA" id="ARBA00022801"/>
    </source>
</evidence>
<reference evidence="3 4" key="1">
    <citation type="submission" date="2014-05" db="EMBL/GenBank/DDBJ databases">
        <title>ATOL: Assembling a taxonomically balanced genome-scale reconstruction of the evolutionary history of the Enterobacteriaceae.</title>
        <authorList>
            <person name="Plunkett G.III."/>
            <person name="Neeno-Eckwall E.C."/>
            <person name="Glasner J.D."/>
            <person name="Perna N.T."/>
        </authorList>
    </citation>
    <scope>NUCLEOTIDE SEQUENCE [LARGE SCALE GENOMIC DNA]</scope>
    <source>
        <strain evidence="3 4">ATCC 33320</strain>
    </source>
</reference>
<comment type="caution">
    <text evidence="3">The sequence shown here is derived from an EMBL/GenBank/DDBJ whole genome shotgun (WGS) entry which is preliminary data.</text>
</comment>
<keyword evidence="1" id="KW-0378">Hydrolase</keyword>
<gene>
    <name evidence="3" type="ORF">GBAG_2076</name>
</gene>
<dbReference type="InterPro" id="IPR000639">
    <property type="entry name" value="Epox_hydrolase-like"/>
</dbReference>
<feature type="domain" description="AB hydrolase-1" evidence="2">
    <location>
        <begin position="21"/>
        <end position="66"/>
    </location>
</feature>
<dbReference type="GO" id="GO:0016787">
    <property type="term" value="F:hydrolase activity"/>
    <property type="evidence" value="ECO:0007669"/>
    <property type="project" value="UniProtKB-KW"/>
</dbReference>
<dbReference type="SUPFAM" id="SSF53474">
    <property type="entry name" value="alpha/beta-Hydrolases"/>
    <property type="match status" value="1"/>
</dbReference>
<dbReference type="InterPro" id="IPR050266">
    <property type="entry name" value="AB_hydrolase_sf"/>
</dbReference>
<dbReference type="STRING" id="1006004.GBAG_2076"/>
<dbReference type="Pfam" id="PF00561">
    <property type="entry name" value="Abhydrolase_1"/>
    <property type="match status" value="1"/>
</dbReference>
<dbReference type="eggNOG" id="COG2267">
    <property type="taxonomic scope" value="Bacteria"/>
</dbReference>
<dbReference type="EMBL" id="JMPI01000029">
    <property type="protein sequence ID" value="KFC81890.1"/>
    <property type="molecule type" value="Genomic_DNA"/>
</dbReference>
<dbReference type="PANTHER" id="PTHR43798">
    <property type="entry name" value="MONOACYLGLYCEROL LIPASE"/>
    <property type="match status" value="1"/>
</dbReference>
<dbReference type="AlphaFoldDB" id="A0A085GDU5"/>
<sequence length="69" mass="8023">MSTISTKDGTQIYYKDWGKGKPVLFSHGWPLDADMWDSQLNFLAERGYRAIAFDRRGFGRSEQPWTGYD</sequence>
<dbReference type="GO" id="GO:0016691">
    <property type="term" value="F:chloride peroxidase activity"/>
    <property type="evidence" value="ECO:0007669"/>
    <property type="project" value="UniProtKB-EC"/>
</dbReference>
<accession>A0A085GDU5</accession>
<name>A0A085GDU5_9ENTR</name>
<keyword evidence="3" id="KW-0575">Peroxidase</keyword>
<dbReference type="GO" id="GO:0016020">
    <property type="term" value="C:membrane"/>
    <property type="evidence" value="ECO:0007669"/>
    <property type="project" value="TreeGrafter"/>
</dbReference>
<dbReference type="PRINTS" id="PR00412">
    <property type="entry name" value="EPOXHYDRLASE"/>
</dbReference>
<proteinExistence type="predicted"/>